<comment type="pathway">
    <text evidence="6">Cofactor biosynthesis; riboflavin biosynthesis; 5-amino-6-(D-ribitylamino)uracil from GTP: step 1/4.</text>
</comment>
<evidence type="ECO:0000256" key="13">
    <source>
        <dbReference type="ARBA" id="ARBA00022833"/>
    </source>
</evidence>
<dbReference type="InterPro" id="IPR000926">
    <property type="entry name" value="RibA"/>
</dbReference>
<accession>A0A523ZJZ1</accession>
<dbReference type="HAMAP" id="MF_00179">
    <property type="entry name" value="RibA"/>
    <property type="match status" value="1"/>
</dbReference>
<dbReference type="GO" id="GO:0046872">
    <property type="term" value="F:metal ion binding"/>
    <property type="evidence" value="ECO:0007669"/>
    <property type="project" value="UniProtKB-KW"/>
</dbReference>
<evidence type="ECO:0000256" key="17">
    <source>
        <dbReference type="ARBA" id="ARBA00023239"/>
    </source>
</evidence>
<evidence type="ECO:0000256" key="15">
    <source>
        <dbReference type="ARBA" id="ARBA00023134"/>
    </source>
</evidence>
<dbReference type="InterPro" id="IPR032677">
    <property type="entry name" value="GTP_cyclohydro_II"/>
</dbReference>
<dbReference type="UniPathway" id="UPA00275">
    <property type="reaction ID" value="UER00399"/>
</dbReference>
<organism evidence="22 23">
    <name type="scientific">Aerophobetes bacterium</name>
    <dbReference type="NCBI Taxonomy" id="2030807"/>
    <lineage>
        <taxon>Bacteria</taxon>
        <taxon>Candidatus Aerophobota</taxon>
    </lineage>
</organism>
<keyword evidence="9" id="KW-0686">Riboflavin biosynthesis</keyword>
<evidence type="ECO:0000256" key="10">
    <source>
        <dbReference type="ARBA" id="ARBA00022723"/>
    </source>
</evidence>
<comment type="pathway">
    <text evidence="7">Cofactor biosynthesis; riboflavin biosynthesis; 2-hydroxy-3-oxobutyl phosphate from D-ribulose 5-phosphate: step 1/1.</text>
</comment>
<dbReference type="FunFam" id="3.40.50.10990:FF:000001">
    <property type="entry name" value="Riboflavin biosynthesis protein RibBA"/>
    <property type="match status" value="1"/>
</dbReference>
<evidence type="ECO:0000256" key="4">
    <source>
        <dbReference type="ARBA" id="ARBA00001947"/>
    </source>
</evidence>
<comment type="catalytic activity">
    <reaction evidence="1">
        <text>D-ribulose 5-phosphate = (2S)-2-hydroxy-3-oxobutyl phosphate + formate + H(+)</text>
        <dbReference type="Rhea" id="RHEA:18457"/>
        <dbReference type="ChEBI" id="CHEBI:15378"/>
        <dbReference type="ChEBI" id="CHEBI:15740"/>
        <dbReference type="ChEBI" id="CHEBI:58121"/>
        <dbReference type="ChEBI" id="CHEBI:58830"/>
        <dbReference type="EC" id="4.1.99.12"/>
    </reaction>
</comment>
<dbReference type="NCBIfam" id="NF001591">
    <property type="entry name" value="PRK00393.1"/>
    <property type="match status" value="1"/>
</dbReference>
<dbReference type="NCBIfam" id="NF006803">
    <property type="entry name" value="PRK09311.1"/>
    <property type="match status" value="1"/>
</dbReference>
<sequence length="395" mass="44181">KKGRMVIVLDDKERENEGDLIAPASLVTPQVVNFMAKYGRGLICVPITLRRAKQLGLEPMVEENTSLKGTPYTISVDARHNTTTGISAFDRAETIKVLVDTKAKKEDLARPGHIFPLIGREGGVLVRAGHTEAAIDLARLAGLYPIGVLCEIMGEDGRMARLPQLLSFARKHNLKVCSVADIISYRWKKEKLVRREATTRLPTSYGDFKLIAYRTILEDRVDLALVKGQVRNKENVLVRVHSRCLTGDTFDSLRCDCGEQLRRALKKIGESECGVLLYLNQEGRGIGLLNKLRAYEFQDKGMDTVEANEKLGFESDLRTYGIGAQILADLGLHKIRLLTNNPRKIVGLKGYSLEVTERIPLEIEPNEINKLYLKTKQKKLGHLLTLNEKKIGGEK</sequence>
<dbReference type="FunFam" id="3.90.870.10:FF:000001">
    <property type="entry name" value="Riboflavin biosynthesis protein RibBA"/>
    <property type="match status" value="1"/>
</dbReference>
<comment type="cofactor">
    <cofactor evidence="2">
        <name>Mn(2+)</name>
        <dbReference type="ChEBI" id="CHEBI:29035"/>
    </cofactor>
</comment>
<dbReference type="HAMAP" id="MF_01283">
    <property type="entry name" value="RibBA"/>
    <property type="match status" value="1"/>
</dbReference>
<dbReference type="GO" id="GO:0005525">
    <property type="term" value="F:GTP binding"/>
    <property type="evidence" value="ECO:0007669"/>
    <property type="project" value="UniProtKB-KW"/>
</dbReference>
<evidence type="ECO:0000256" key="11">
    <source>
        <dbReference type="ARBA" id="ARBA00022741"/>
    </source>
</evidence>
<keyword evidence="12 22" id="KW-0378">Hydrolase</keyword>
<keyword evidence="10" id="KW-0479">Metal-binding</keyword>
<dbReference type="GO" id="GO:0009231">
    <property type="term" value="P:riboflavin biosynthetic process"/>
    <property type="evidence" value="ECO:0007669"/>
    <property type="project" value="UniProtKB-UniPathway"/>
</dbReference>
<dbReference type="SUPFAM" id="SSF142695">
    <property type="entry name" value="RibA-like"/>
    <property type="match status" value="1"/>
</dbReference>
<keyword evidence="16" id="KW-0464">Manganese</keyword>
<evidence type="ECO:0000256" key="6">
    <source>
        <dbReference type="ARBA" id="ARBA00004853"/>
    </source>
</evidence>
<evidence type="ECO:0000256" key="5">
    <source>
        <dbReference type="ARBA" id="ARBA00002284"/>
    </source>
</evidence>
<dbReference type="InterPro" id="IPR036144">
    <property type="entry name" value="RibA-like_sf"/>
</dbReference>
<comment type="cofactor">
    <cofactor evidence="4">
        <name>Zn(2+)</name>
        <dbReference type="ChEBI" id="CHEBI:29105"/>
    </cofactor>
</comment>
<evidence type="ECO:0000256" key="3">
    <source>
        <dbReference type="ARBA" id="ARBA00001946"/>
    </source>
</evidence>
<evidence type="ECO:0000313" key="23">
    <source>
        <dbReference type="Proteomes" id="UP000316674"/>
    </source>
</evidence>
<comment type="function">
    <text evidence="5">Catalyzes the conversion of D-ribulose 5-phosphate to formate and 3,4-dihydroxy-2-butanone 4-phosphate.</text>
</comment>
<keyword evidence="14" id="KW-0460">Magnesium</keyword>
<dbReference type="Pfam" id="PF00925">
    <property type="entry name" value="GTP_cyclohydro2"/>
    <property type="match status" value="1"/>
</dbReference>
<comment type="function">
    <text evidence="19">Catalyzes the conversion of GTP to 2,5-diamino-6-ribosylamino-4(3H)-pyrimidinone 5'-phosphate (DARP), formate and pyrophosphate.</text>
</comment>
<dbReference type="PIRSF" id="PIRSF001259">
    <property type="entry name" value="RibA"/>
    <property type="match status" value="1"/>
</dbReference>
<evidence type="ECO:0000256" key="9">
    <source>
        <dbReference type="ARBA" id="ARBA00022619"/>
    </source>
</evidence>
<dbReference type="NCBIfam" id="TIGR00505">
    <property type="entry name" value="ribA"/>
    <property type="match status" value="1"/>
</dbReference>
<dbReference type="InterPro" id="IPR017945">
    <property type="entry name" value="DHBP_synth_RibB-like_a/b_dom"/>
</dbReference>
<dbReference type="NCBIfam" id="TIGR00506">
    <property type="entry name" value="ribB"/>
    <property type="match status" value="1"/>
</dbReference>
<evidence type="ECO:0000256" key="1">
    <source>
        <dbReference type="ARBA" id="ARBA00000141"/>
    </source>
</evidence>
<comment type="cofactor">
    <cofactor evidence="3">
        <name>Mg(2+)</name>
        <dbReference type="ChEBI" id="CHEBI:18420"/>
    </cofactor>
</comment>
<comment type="similarity">
    <text evidence="8">In the N-terminal section; belongs to the DHBP synthase family.</text>
</comment>
<keyword evidence="18" id="KW-0511">Multifunctional enzyme</keyword>
<name>A0A523ZJZ1_UNCAE</name>
<comment type="catalytic activity">
    <reaction evidence="20">
        <text>GTP + 4 H2O = 2,5-diamino-6-hydroxy-4-(5-phosphoribosylamino)-pyrimidine + formate + 2 phosphate + 3 H(+)</text>
        <dbReference type="Rhea" id="RHEA:23704"/>
        <dbReference type="ChEBI" id="CHEBI:15377"/>
        <dbReference type="ChEBI" id="CHEBI:15378"/>
        <dbReference type="ChEBI" id="CHEBI:15740"/>
        <dbReference type="ChEBI" id="CHEBI:37565"/>
        <dbReference type="ChEBI" id="CHEBI:43474"/>
        <dbReference type="ChEBI" id="CHEBI:58614"/>
        <dbReference type="EC" id="3.5.4.25"/>
    </reaction>
</comment>
<feature type="domain" description="GTP cyclohydrolase II" evidence="21">
    <location>
        <begin position="195"/>
        <end position="360"/>
    </location>
</feature>
<keyword evidence="17 22" id="KW-0456">Lyase</keyword>
<dbReference type="PANTHER" id="PTHR21327">
    <property type="entry name" value="GTP CYCLOHYDROLASE II-RELATED"/>
    <property type="match status" value="1"/>
</dbReference>
<dbReference type="AlphaFoldDB" id="A0A523ZJZ1"/>
<protein>
    <submittedName>
        <fullName evidence="22">Bifunctional 3,4-dihydroxy-2-butanone-4-phosphate synthase/GTP cyclohydrolase II</fullName>
        <ecNumber evidence="22">3.5.4.25</ecNumber>
        <ecNumber evidence="22">4.1.99.12</ecNumber>
    </submittedName>
</protein>
<dbReference type="GO" id="GO:0003935">
    <property type="term" value="F:GTP cyclohydrolase II activity"/>
    <property type="evidence" value="ECO:0007669"/>
    <property type="project" value="UniProtKB-EC"/>
</dbReference>
<keyword evidence="15" id="KW-0342">GTP-binding</keyword>
<dbReference type="Proteomes" id="UP000316674">
    <property type="component" value="Unassembled WGS sequence"/>
</dbReference>
<dbReference type="EC" id="3.5.4.25" evidence="22"/>
<reference evidence="22 23" key="1">
    <citation type="submission" date="2019-03" db="EMBL/GenBank/DDBJ databases">
        <title>Metabolic potential of uncultured bacteria and archaea associated with petroleum seepage in deep-sea sediments.</title>
        <authorList>
            <person name="Dong X."/>
            <person name="Hubert C."/>
        </authorList>
    </citation>
    <scope>NUCLEOTIDE SEQUENCE [LARGE SCALE GENOMIC DNA]</scope>
    <source>
        <strain evidence="22">E26_bin6</strain>
    </source>
</reference>
<dbReference type="EMBL" id="SOHY01000019">
    <property type="protein sequence ID" value="TEU03850.1"/>
    <property type="molecule type" value="Genomic_DNA"/>
</dbReference>
<evidence type="ECO:0000256" key="12">
    <source>
        <dbReference type="ARBA" id="ARBA00022801"/>
    </source>
</evidence>
<feature type="non-terminal residue" evidence="22">
    <location>
        <position position="1"/>
    </location>
</feature>
<dbReference type="Pfam" id="PF00926">
    <property type="entry name" value="DHBP_synthase"/>
    <property type="match status" value="1"/>
</dbReference>
<evidence type="ECO:0000256" key="8">
    <source>
        <dbReference type="ARBA" id="ARBA00005520"/>
    </source>
</evidence>
<dbReference type="CDD" id="cd00641">
    <property type="entry name" value="GTP_cyclohydro2"/>
    <property type="match status" value="1"/>
</dbReference>
<evidence type="ECO:0000256" key="16">
    <source>
        <dbReference type="ARBA" id="ARBA00023211"/>
    </source>
</evidence>
<evidence type="ECO:0000259" key="21">
    <source>
        <dbReference type="Pfam" id="PF00925"/>
    </source>
</evidence>
<dbReference type="InterPro" id="IPR000422">
    <property type="entry name" value="DHBP_synthase_RibB"/>
</dbReference>
<evidence type="ECO:0000256" key="20">
    <source>
        <dbReference type="ARBA" id="ARBA00049295"/>
    </source>
</evidence>
<keyword evidence="11" id="KW-0547">Nucleotide-binding</keyword>
<evidence type="ECO:0000313" key="22">
    <source>
        <dbReference type="EMBL" id="TEU03850.1"/>
    </source>
</evidence>
<evidence type="ECO:0000256" key="19">
    <source>
        <dbReference type="ARBA" id="ARBA00043932"/>
    </source>
</evidence>
<dbReference type="InterPro" id="IPR016299">
    <property type="entry name" value="Riboflavin_synth_RibBA"/>
</dbReference>
<dbReference type="Gene3D" id="3.90.870.10">
    <property type="entry name" value="DHBP synthase"/>
    <property type="match status" value="1"/>
</dbReference>
<gene>
    <name evidence="22" type="ORF">E3I16_00275</name>
</gene>
<dbReference type="GO" id="GO:0008686">
    <property type="term" value="F:3,4-dihydroxy-2-butanone-4-phosphate synthase activity"/>
    <property type="evidence" value="ECO:0007669"/>
    <property type="project" value="UniProtKB-EC"/>
</dbReference>
<dbReference type="GO" id="GO:0005829">
    <property type="term" value="C:cytosol"/>
    <property type="evidence" value="ECO:0007669"/>
    <property type="project" value="TreeGrafter"/>
</dbReference>
<evidence type="ECO:0000256" key="2">
    <source>
        <dbReference type="ARBA" id="ARBA00001936"/>
    </source>
</evidence>
<evidence type="ECO:0000256" key="18">
    <source>
        <dbReference type="ARBA" id="ARBA00023268"/>
    </source>
</evidence>
<proteinExistence type="inferred from homology"/>
<evidence type="ECO:0000256" key="7">
    <source>
        <dbReference type="ARBA" id="ARBA00004904"/>
    </source>
</evidence>
<dbReference type="SUPFAM" id="SSF55821">
    <property type="entry name" value="YrdC/RibB"/>
    <property type="match status" value="1"/>
</dbReference>
<dbReference type="EC" id="4.1.99.12" evidence="22"/>
<comment type="caution">
    <text evidence="22">The sequence shown here is derived from an EMBL/GenBank/DDBJ whole genome shotgun (WGS) entry which is preliminary data.</text>
</comment>
<dbReference type="PANTHER" id="PTHR21327:SF18">
    <property type="entry name" value="3,4-DIHYDROXY-2-BUTANONE 4-PHOSPHATE SYNTHASE"/>
    <property type="match status" value="1"/>
</dbReference>
<evidence type="ECO:0000256" key="14">
    <source>
        <dbReference type="ARBA" id="ARBA00022842"/>
    </source>
</evidence>
<keyword evidence="13" id="KW-0862">Zinc</keyword>
<dbReference type="Gene3D" id="3.40.50.10990">
    <property type="entry name" value="GTP cyclohydrolase II"/>
    <property type="match status" value="1"/>
</dbReference>